<organism evidence="1">
    <name type="scientific">freshwater metagenome</name>
    <dbReference type="NCBI Taxonomy" id="449393"/>
    <lineage>
        <taxon>unclassified sequences</taxon>
        <taxon>metagenomes</taxon>
        <taxon>ecological metagenomes</taxon>
    </lineage>
</organism>
<protein>
    <submittedName>
        <fullName evidence="1">Unannotated protein</fullName>
    </submittedName>
</protein>
<sequence length="77" mass="8345">MAQALGEVPVRNNGVDVVIANIFTKATAKRLLGNCHTHTVCKTLSEWPCGDLNTCRVMYLGVTRGGRSPLAELSQIF</sequence>
<reference evidence="1" key="1">
    <citation type="submission" date="2020-05" db="EMBL/GenBank/DDBJ databases">
        <authorList>
            <person name="Chiriac C."/>
            <person name="Salcher M."/>
            <person name="Ghai R."/>
            <person name="Kavagutti S V."/>
        </authorList>
    </citation>
    <scope>NUCLEOTIDE SEQUENCE</scope>
</reference>
<gene>
    <name evidence="1" type="ORF">UFOPK3914_02251</name>
</gene>
<dbReference type="AlphaFoldDB" id="A0A6J7PCM0"/>
<proteinExistence type="predicted"/>
<dbReference type="EMBL" id="CAFBOG010000344">
    <property type="protein sequence ID" value="CAB5002821.1"/>
    <property type="molecule type" value="Genomic_DNA"/>
</dbReference>
<accession>A0A6J7PCM0</accession>
<evidence type="ECO:0000313" key="1">
    <source>
        <dbReference type="EMBL" id="CAB5002821.1"/>
    </source>
</evidence>
<name>A0A6J7PCM0_9ZZZZ</name>